<evidence type="ECO:0000256" key="4">
    <source>
        <dbReference type="ARBA" id="ARBA00022475"/>
    </source>
</evidence>
<dbReference type="InterPro" id="IPR003317">
    <property type="entry name" value="Cyt-d_oxidase_su2"/>
</dbReference>
<evidence type="ECO:0000256" key="8">
    <source>
        <dbReference type="ARBA" id="ARBA00022982"/>
    </source>
</evidence>
<dbReference type="PANTHER" id="PTHR43141">
    <property type="entry name" value="CYTOCHROME BD2 SUBUNIT II"/>
    <property type="match status" value="1"/>
</dbReference>
<feature type="transmembrane region" description="Helical" evidence="12">
    <location>
        <begin position="264"/>
        <end position="284"/>
    </location>
</feature>
<gene>
    <name evidence="13" type="primary">cydB</name>
    <name evidence="13" type="ORF">PZA18_16100</name>
</gene>
<evidence type="ECO:0000256" key="1">
    <source>
        <dbReference type="ARBA" id="ARBA00004651"/>
    </source>
</evidence>
<keyword evidence="5" id="KW-0349">Heme</keyword>
<feature type="transmembrane region" description="Helical" evidence="12">
    <location>
        <begin position="121"/>
        <end position="149"/>
    </location>
</feature>
<sequence>MPDYFTLKLIWWLLILVLLIGFAIMDGFDMGVAMLLPFVGRTDEERRVAINVVGPTWEGNQVWLVLAAGAIFAAWPLVYAAGFSSYYLALLLALCALYLRPVGFDYRSKLANPRWRAFWDWALFTGGLVPALIFGIAIGNLFLGLPFRFDPTTLRVSYEGGLSGQLNPFGLVCGGLAAAMLALQGAAYLVLRSEGLVWQRARRYLHGLAILVSSLLLGVMIWLNFLPGLQLLQHGDLNTALSPLTKLVGQQAGGWLAHYQHTPWLKVVPLLALLGPAIASLFAARNLRWGAFLATSVTCAATLASAAIALFPFVLPSRIDPGSSLTLWDAASSQRTLLVMLVVTTLLLPIVLMYTGWVYRVLRGPITVEAIRANSKNLY</sequence>
<comment type="similarity">
    <text evidence="2">Belongs to the cytochrome ubiquinol oxidase subunit 2 family.</text>
</comment>
<evidence type="ECO:0000256" key="3">
    <source>
        <dbReference type="ARBA" id="ARBA00022448"/>
    </source>
</evidence>
<keyword evidence="8" id="KW-0249">Electron transport</keyword>
<keyword evidence="4" id="KW-1003">Cell membrane</keyword>
<dbReference type="EMBL" id="JARRAF010000021">
    <property type="protein sequence ID" value="MDK2125577.1"/>
    <property type="molecule type" value="Genomic_DNA"/>
</dbReference>
<evidence type="ECO:0000256" key="10">
    <source>
        <dbReference type="ARBA" id="ARBA00023004"/>
    </source>
</evidence>
<feature type="transmembrane region" description="Helical" evidence="12">
    <location>
        <begin position="169"/>
        <end position="191"/>
    </location>
</feature>
<evidence type="ECO:0000256" key="6">
    <source>
        <dbReference type="ARBA" id="ARBA00022692"/>
    </source>
</evidence>
<evidence type="ECO:0000256" key="7">
    <source>
        <dbReference type="ARBA" id="ARBA00022723"/>
    </source>
</evidence>
<dbReference type="RefSeq" id="WP_284101886.1">
    <property type="nucleotide sequence ID" value="NZ_JARRAF010000021.1"/>
</dbReference>
<evidence type="ECO:0000256" key="11">
    <source>
        <dbReference type="ARBA" id="ARBA00023136"/>
    </source>
</evidence>
<dbReference type="Pfam" id="PF02322">
    <property type="entry name" value="Cyt_bd_oxida_II"/>
    <property type="match status" value="1"/>
</dbReference>
<evidence type="ECO:0000256" key="5">
    <source>
        <dbReference type="ARBA" id="ARBA00022617"/>
    </source>
</evidence>
<protein>
    <submittedName>
        <fullName evidence="13">Cytochrome d ubiquinol oxidase subunit II</fullName>
    </submittedName>
</protein>
<keyword evidence="3" id="KW-0813">Transport</keyword>
<dbReference type="NCBIfam" id="TIGR00203">
    <property type="entry name" value="cydB"/>
    <property type="match status" value="1"/>
</dbReference>
<dbReference type="Proteomes" id="UP001172778">
    <property type="component" value="Unassembled WGS sequence"/>
</dbReference>
<keyword evidence="7" id="KW-0479">Metal-binding</keyword>
<keyword evidence="9 12" id="KW-1133">Transmembrane helix</keyword>
<evidence type="ECO:0000313" key="13">
    <source>
        <dbReference type="EMBL" id="MDK2125577.1"/>
    </source>
</evidence>
<organism evidence="13 14">
    <name type="scientific">Parachitinimonas caeni</name>
    <dbReference type="NCBI Taxonomy" id="3031301"/>
    <lineage>
        <taxon>Bacteria</taxon>
        <taxon>Pseudomonadati</taxon>
        <taxon>Pseudomonadota</taxon>
        <taxon>Betaproteobacteria</taxon>
        <taxon>Neisseriales</taxon>
        <taxon>Chitinibacteraceae</taxon>
        <taxon>Parachitinimonas</taxon>
    </lineage>
</organism>
<reference evidence="13" key="1">
    <citation type="submission" date="2023-03" db="EMBL/GenBank/DDBJ databases">
        <title>Chitinimonas shenzhenensis gen. nov., sp. nov., a novel member of family Burkholderiaceae isolated from activated sludge collected in Shen Zhen, China.</title>
        <authorList>
            <person name="Wang X."/>
        </authorList>
    </citation>
    <scope>NUCLEOTIDE SEQUENCE</scope>
    <source>
        <strain evidence="13">DQS-5</strain>
    </source>
</reference>
<accession>A0ABT7E3V0</accession>
<evidence type="ECO:0000256" key="2">
    <source>
        <dbReference type="ARBA" id="ARBA00007543"/>
    </source>
</evidence>
<feature type="transmembrane region" description="Helical" evidence="12">
    <location>
        <begin position="335"/>
        <end position="354"/>
    </location>
</feature>
<name>A0ABT7E3V0_9NEIS</name>
<dbReference type="PIRSF" id="PIRSF000267">
    <property type="entry name" value="Cyt_oxidse_sub2"/>
    <property type="match status" value="1"/>
</dbReference>
<feature type="transmembrane region" description="Helical" evidence="12">
    <location>
        <begin position="203"/>
        <end position="223"/>
    </location>
</feature>
<evidence type="ECO:0000256" key="12">
    <source>
        <dbReference type="SAM" id="Phobius"/>
    </source>
</evidence>
<keyword evidence="6 12" id="KW-0812">Transmembrane</keyword>
<comment type="subcellular location">
    <subcellularLocation>
        <location evidence="1">Cell membrane</location>
        <topology evidence="1">Multi-pass membrane protein</topology>
    </subcellularLocation>
</comment>
<feature type="transmembrane region" description="Helical" evidence="12">
    <location>
        <begin position="12"/>
        <end position="39"/>
    </location>
</feature>
<proteinExistence type="inferred from homology"/>
<feature type="transmembrane region" description="Helical" evidence="12">
    <location>
        <begin position="291"/>
        <end position="315"/>
    </location>
</feature>
<keyword evidence="11 12" id="KW-0472">Membrane</keyword>
<comment type="caution">
    <text evidence="13">The sequence shown here is derived from an EMBL/GenBank/DDBJ whole genome shotgun (WGS) entry which is preliminary data.</text>
</comment>
<feature type="transmembrane region" description="Helical" evidence="12">
    <location>
        <begin position="84"/>
        <end position="100"/>
    </location>
</feature>
<keyword evidence="14" id="KW-1185">Reference proteome</keyword>
<dbReference type="PANTHER" id="PTHR43141:SF5">
    <property type="entry name" value="CYTOCHROME BD-I UBIQUINOL OXIDASE SUBUNIT 2"/>
    <property type="match status" value="1"/>
</dbReference>
<evidence type="ECO:0000256" key="9">
    <source>
        <dbReference type="ARBA" id="ARBA00022989"/>
    </source>
</evidence>
<evidence type="ECO:0000313" key="14">
    <source>
        <dbReference type="Proteomes" id="UP001172778"/>
    </source>
</evidence>
<keyword evidence="10" id="KW-0408">Iron</keyword>